<name>A0A813M840_9BILA</name>
<evidence type="ECO:0000256" key="2">
    <source>
        <dbReference type="ARBA" id="ARBA00022670"/>
    </source>
</evidence>
<evidence type="ECO:0000256" key="6">
    <source>
        <dbReference type="ARBA" id="ARBA00023145"/>
    </source>
</evidence>
<accession>A0A813M840</accession>
<dbReference type="EMBL" id="CAJNOC010000045">
    <property type="protein sequence ID" value="CAF0709543.1"/>
    <property type="molecule type" value="Genomic_DNA"/>
</dbReference>
<evidence type="ECO:0000256" key="8">
    <source>
        <dbReference type="SAM" id="MobiDB-lite"/>
    </source>
</evidence>
<keyword evidence="3" id="KW-0053">Apoptosis</keyword>
<dbReference type="InterPro" id="IPR001309">
    <property type="entry name" value="Pept_C14_p20"/>
</dbReference>
<keyword evidence="5" id="KW-0788">Thiol protease</keyword>
<evidence type="ECO:0000313" key="11">
    <source>
        <dbReference type="EMBL" id="CAF0709543.1"/>
    </source>
</evidence>
<keyword evidence="12" id="KW-1185">Reference proteome</keyword>
<sequence length="400" mass="45879">MISNFVNRLTSSQSPTSPTKKNSVPKLIKFTKTKTHKTSGSYLKKRSKSNLIDTKLKSSTEATSIPIEIDENTRPNNLNMNFNYMSDRILNQPFESLQINDNQPKAENLKSETFFYSSKLTPNEFTQELNINIDKLTIGSSPREISRFADEPEYRMNYPRRGFAIIINNKRFDPRLDMPARDGTDLDADCLENTLKKLGFDTKRFNDCSASLIRELMLRYAKADHSDSDCFMTVIMSHGEDGVIYGIDKEIEIERLIQPFRLNRTLAGKPKLFFIQACRGNQLMEGIDSNPYDIQYVNKIPMEADFLIAYSTVSGYFSWRNSANGSWFIQSLCNILNEMGRSSEIMQILTAVNRRVAYHYESRTNDSSMNGKRQIPCIVSMLTKELYFKPKAQGVSVSYK</sequence>
<keyword evidence="4" id="KW-0378">Hydrolase</keyword>
<dbReference type="Proteomes" id="UP000663879">
    <property type="component" value="Unassembled WGS sequence"/>
</dbReference>
<comment type="caution">
    <text evidence="11">The sequence shown here is derived from an EMBL/GenBank/DDBJ whole genome shotgun (WGS) entry which is preliminary data.</text>
</comment>
<dbReference type="PRINTS" id="PR00376">
    <property type="entry name" value="IL1BCENZYME"/>
</dbReference>
<dbReference type="GO" id="GO:0043525">
    <property type="term" value="P:positive regulation of neuron apoptotic process"/>
    <property type="evidence" value="ECO:0007669"/>
    <property type="project" value="TreeGrafter"/>
</dbReference>
<dbReference type="GO" id="GO:0005737">
    <property type="term" value="C:cytoplasm"/>
    <property type="evidence" value="ECO:0007669"/>
    <property type="project" value="TreeGrafter"/>
</dbReference>
<dbReference type="Gene3D" id="3.40.50.1460">
    <property type="match status" value="1"/>
</dbReference>
<dbReference type="SMART" id="SM00115">
    <property type="entry name" value="CASc"/>
    <property type="match status" value="1"/>
</dbReference>
<dbReference type="PROSITE" id="PS01122">
    <property type="entry name" value="CASPASE_CYS"/>
    <property type="match status" value="1"/>
</dbReference>
<evidence type="ECO:0008006" key="13">
    <source>
        <dbReference type="Google" id="ProtNLM"/>
    </source>
</evidence>
<evidence type="ECO:0000256" key="7">
    <source>
        <dbReference type="RuleBase" id="RU003971"/>
    </source>
</evidence>
<dbReference type="InterPro" id="IPR016129">
    <property type="entry name" value="Caspase_his_AS"/>
</dbReference>
<dbReference type="InterPro" id="IPR015917">
    <property type="entry name" value="Pept_C14A"/>
</dbReference>
<dbReference type="CDD" id="cd00032">
    <property type="entry name" value="CASc"/>
    <property type="match status" value="1"/>
</dbReference>
<proteinExistence type="inferred from homology"/>
<dbReference type="InterPro" id="IPR029030">
    <property type="entry name" value="Caspase-like_dom_sf"/>
</dbReference>
<feature type="region of interest" description="Disordered" evidence="8">
    <location>
        <begin position="1"/>
        <end position="24"/>
    </location>
</feature>
<keyword evidence="2" id="KW-0645">Protease</keyword>
<reference evidence="11" key="1">
    <citation type="submission" date="2021-02" db="EMBL/GenBank/DDBJ databases">
        <authorList>
            <person name="Nowell W R."/>
        </authorList>
    </citation>
    <scope>NUCLEOTIDE SEQUENCE</scope>
    <source>
        <strain evidence="11">Ploen Becks lab</strain>
    </source>
</reference>
<gene>
    <name evidence="11" type="ORF">OXX778_LOCUS820</name>
</gene>
<keyword evidence="6" id="KW-0865">Zymogen</keyword>
<dbReference type="InterPro" id="IPR033139">
    <property type="entry name" value="Caspase_cys_AS"/>
</dbReference>
<evidence type="ECO:0000259" key="10">
    <source>
        <dbReference type="PROSITE" id="PS50208"/>
    </source>
</evidence>
<dbReference type="InterPro" id="IPR002398">
    <property type="entry name" value="Pept_C14"/>
</dbReference>
<dbReference type="OrthoDB" id="6116485at2759"/>
<dbReference type="GO" id="GO:0006508">
    <property type="term" value="P:proteolysis"/>
    <property type="evidence" value="ECO:0007669"/>
    <property type="project" value="UniProtKB-KW"/>
</dbReference>
<feature type="compositionally biased region" description="Low complexity" evidence="8">
    <location>
        <begin position="10"/>
        <end position="22"/>
    </location>
</feature>
<evidence type="ECO:0000259" key="9">
    <source>
        <dbReference type="PROSITE" id="PS50207"/>
    </source>
</evidence>
<dbReference type="AlphaFoldDB" id="A0A813M840"/>
<evidence type="ECO:0000256" key="4">
    <source>
        <dbReference type="ARBA" id="ARBA00022801"/>
    </source>
</evidence>
<evidence type="ECO:0000313" key="12">
    <source>
        <dbReference type="Proteomes" id="UP000663879"/>
    </source>
</evidence>
<dbReference type="PROSITE" id="PS50208">
    <property type="entry name" value="CASPASE_P20"/>
    <property type="match status" value="1"/>
</dbReference>
<dbReference type="Pfam" id="PF00656">
    <property type="entry name" value="Peptidase_C14"/>
    <property type="match status" value="1"/>
</dbReference>
<evidence type="ECO:0000256" key="5">
    <source>
        <dbReference type="ARBA" id="ARBA00022807"/>
    </source>
</evidence>
<organism evidence="11 12">
    <name type="scientific">Brachionus calyciflorus</name>
    <dbReference type="NCBI Taxonomy" id="104777"/>
    <lineage>
        <taxon>Eukaryota</taxon>
        <taxon>Metazoa</taxon>
        <taxon>Spiralia</taxon>
        <taxon>Gnathifera</taxon>
        <taxon>Rotifera</taxon>
        <taxon>Eurotatoria</taxon>
        <taxon>Monogononta</taxon>
        <taxon>Pseudotrocha</taxon>
        <taxon>Ploima</taxon>
        <taxon>Brachionidae</taxon>
        <taxon>Brachionus</taxon>
    </lineage>
</organism>
<dbReference type="InterPro" id="IPR011600">
    <property type="entry name" value="Pept_C14_caspase"/>
</dbReference>
<evidence type="ECO:0000256" key="3">
    <source>
        <dbReference type="ARBA" id="ARBA00022703"/>
    </source>
</evidence>
<comment type="similarity">
    <text evidence="1 7">Belongs to the peptidase C14A family.</text>
</comment>
<feature type="domain" description="Caspase family p20" evidence="10">
    <location>
        <begin position="160"/>
        <end position="282"/>
    </location>
</feature>
<dbReference type="SUPFAM" id="SSF52129">
    <property type="entry name" value="Caspase-like"/>
    <property type="match status" value="1"/>
</dbReference>
<dbReference type="PANTHER" id="PTHR10454">
    <property type="entry name" value="CASPASE"/>
    <property type="match status" value="1"/>
</dbReference>
<dbReference type="GO" id="GO:0004197">
    <property type="term" value="F:cysteine-type endopeptidase activity"/>
    <property type="evidence" value="ECO:0007669"/>
    <property type="project" value="InterPro"/>
</dbReference>
<protein>
    <recommendedName>
        <fullName evidence="13">Caspase 3</fullName>
    </recommendedName>
</protein>
<dbReference type="PROSITE" id="PS50207">
    <property type="entry name" value="CASPASE_P10"/>
    <property type="match status" value="1"/>
</dbReference>
<dbReference type="PROSITE" id="PS01121">
    <property type="entry name" value="CASPASE_HIS"/>
    <property type="match status" value="1"/>
</dbReference>
<feature type="domain" description="Caspase family p10" evidence="9">
    <location>
        <begin position="296"/>
        <end position="390"/>
    </location>
</feature>
<dbReference type="GO" id="GO:0006915">
    <property type="term" value="P:apoptotic process"/>
    <property type="evidence" value="ECO:0007669"/>
    <property type="project" value="UniProtKB-KW"/>
</dbReference>
<dbReference type="InterPro" id="IPR002138">
    <property type="entry name" value="Pept_C14_p10"/>
</dbReference>
<dbReference type="FunFam" id="3.40.50.1460:FF:000001">
    <property type="entry name" value="Caspase-3 preproprotein"/>
    <property type="match status" value="1"/>
</dbReference>
<evidence type="ECO:0000256" key="1">
    <source>
        <dbReference type="ARBA" id="ARBA00010134"/>
    </source>
</evidence>
<dbReference type="PANTHER" id="PTHR10454:SF232">
    <property type="entry name" value="AT03047P-RELATED"/>
    <property type="match status" value="1"/>
</dbReference>